<proteinExistence type="predicted"/>
<dbReference type="Proteomes" id="UP000030686">
    <property type="component" value="Unassembled WGS sequence"/>
</dbReference>
<evidence type="ECO:0000313" key="3">
    <source>
        <dbReference type="Proteomes" id="UP000030686"/>
    </source>
</evidence>
<reference evidence="2" key="1">
    <citation type="journal article" date="2014" name="Nat. Commun.">
        <title>Multiple recent horizontal transfers of a large genomic region in cheese making fungi.</title>
        <authorList>
            <person name="Cheeseman K."/>
            <person name="Ropars J."/>
            <person name="Renault P."/>
            <person name="Dupont J."/>
            <person name="Gouzy J."/>
            <person name="Branca A."/>
            <person name="Abraham A.L."/>
            <person name="Ceppi M."/>
            <person name="Conseiller E."/>
            <person name="Debuchy R."/>
            <person name="Malagnac F."/>
            <person name="Goarin A."/>
            <person name="Silar P."/>
            <person name="Lacoste S."/>
            <person name="Sallet E."/>
            <person name="Bensimon A."/>
            <person name="Giraud T."/>
            <person name="Brygoo Y."/>
        </authorList>
    </citation>
    <scope>NUCLEOTIDE SEQUENCE [LARGE SCALE GENOMIC DNA]</scope>
    <source>
        <strain evidence="2">FM164</strain>
    </source>
</reference>
<feature type="region of interest" description="Disordered" evidence="1">
    <location>
        <begin position="103"/>
        <end position="123"/>
    </location>
</feature>
<organism evidence="2 3">
    <name type="scientific">Penicillium roqueforti (strain FM164)</name>
    <dbReference type="NCBI Taxonomy" id="1365484"/>
    <lineage>
        <taxon>Eukaryota</taxon>
        <taxon>Fungi</taxon>
        <taxon>Dikarya</taxon>
        <taxon>Ascomycota</taxon>
        <taxon>Pezizomycotina</taxon>
        <taxon>Eurotiomycetes</taxon>
        <taxon>Eurotiomycetidae</taxon>
        <taxon>Eurotiales</taxon>
        <taxon>Aspergillaceae</taxon>
        <taxon>Penicillium</taxon>
    </lineage>
</organism>
<feature type="compositionally biased region" description="Basic and acidic residues" evidence="1">
    <location>
        <begin position="104"/>
        <end position="123"/>
    </location>
</feature>
<keyword evidence="3" id="KW-1185">Reference proteome</keyword>
<dbReference type="STRING" id="1365484.W6QXP2"/>
<dbReference type="OrthoDB" id="2305901at2759"/>
<sequence length="123" mass="14099">MHLDEVMINVSPERRQMYTDIVKAATVKIYSQKIEAVVQPALGNLVFPKLHTLYLTLVFRGWNTEESICTPDLNMLNPRTLYICRGGHVPITCRCLVCQASPSWRDEEKKEKSRGEEGARSYN</sequence>
<name>W6QXP2_PENRF</name>
<protein>
    <submittedName>
        <fullName evidence="2">Genomic scaffold, ProqFM164S03</fullName>
    </submittedName>
</protein>
<evidence type="ECO:0000256" key="1">
    <source>
        <dbReference type="SAM" id="MobiDB-lite"/>
    </source>
</evidence>
<dbReference type="EMBL" id="HG792017">
    <property type="protein sequence ID" value="CDM34302.1"/>
    <property type="molecule type" value="Genomic_DNA"/>
</dbReference>
<gene>
    <name evidence="2" type="ORF">PROQFM164_S03g001026</name>
</gene>
<dbReference type="AlphaFoldDB" id="W6QXP2"/>
<accession>W6QXP2</accession>
<evidence type="ECO:0000313" key="2">
    <source>
        <dbReference type="EMBL" id="CDM34302.1"/>
    </source>
</evidence>